<dbReference type="InterPro" id="IPR016024">
    <property type="entry name" value="ARM-type_fold"/>
</dbReference>
<dbReference type="SMART" id="SM01263">
    <property type="entry name" value="Leuk-A4-hydro_C"/>
    <property type="match status" value="1"/>
</dbReference>
<keyword evidence="14" id="KW-1185">Reference proteome</keyword>
<dbReference type="Gene3D" id="3.30.2010.30">
    <property type="match status" value="1"/>
</dbReference>
<feature type="binding site" evidence="11">
    <location>
        <position position="304"/>
    </location>
    <ligand>
        <name>Zn(2+)</name>
        <dbReference type="ChEBI" id="CHEBI:29105"/>
        <note>catalytic</note>
    </ligand>
</feature>
<evidence type="ECO:0000259" key="12">
    <source>
        <dbReference type="SMART" id="SM01263"/>
    </source>
</evidence>
<dbReference type="Gene3D" id="1.25.40.320">
    <property type="entry name" value="Peptidase M1, leukotriene A4 hydrolase/aminopeptidase C-terminal domain"/>
    <property type="match status" value="1"/>
</dbReference>
<comment type="subcellular location">
    <subcellularLocation>
        <location evidence="1">Cytoplasm</location>
    </subcellularLocation>
</comment>
<dbReference type="Pfam" id="PF17900">
    <property type="entry name" value="Peptidase_M1_N"/>
    <property type="match status" value="1"/>
</dbReference>
<dbReference type="GeneID" id="136823022"/>
<feature type="binding site" evidence="10">
    <location>
        <begin position="137"/>
        <end position="139"/>
    </location>
    <ligand>
        <name>a peptide</name>
        <dbReference type="ChEBI" id="CHEBI:60466"/>
    </ligand>
</feature>
<dbReference type="InterPro" id="IPR042097">
    <property type="entry name" value="Aminopeptidase_N-like_N_sf"/>
</dbReference>
<dbReference type="OrthoDB" id="79562at2759"/>
<reference evidence="13" key="1">
    <citation type="submission" date="2021-01" db="UniProtKB">
        <authorList>
            <consortium name="EnsemblMetazoa"/>
        </authorList>
    </citation>
    <scope>IDENTIFICATION</scope>
</reference>
<evidence type="ECO:0000313" key="13">
    <source>
        <dbReference type="EnsemblMetazoa" id="CLYHEMP014585.2"/>
    </source>
</evidence>
<sequence>MVHIEDPCSLANTQDFVAGHLSLTISKVNFETKQLHCLSVQKFKRFGNAPILILDTRDLIINNVSIDGRNVQYSLGEEVQYLGKPLNIHVPNNYVEDSAIHEFDVTVDYQTSPNASAIQWLEPEQTQSKKHPFLFTQCQSVHCRSMLPCQDSPGLKFTYDAKVTVPKELTAVMSAIQKPPVDTPDGMLFGFEQTVPIPSYLVALAIGYLESRPIGESSAVWCEKVADSLQPEKLWVEICQEEFSQVDQMIQAGVDLLGPYQWGRYDILVLPPSFPYGGMENPCLTFATPTIVARDKSLVSVVAHEITHSWTGNLVTNINWEHFWLNEGFTRFVEGKIMQEIEKDSHGGDLQKGIEYKEFMAISGIQRLTDSVKTYEADGKLRFTKLVPSLKGESPDDAFSTVPYEKGYTFLYYIENLIEGGEKVFNGFLRHYIDTFQRRVVTTADFKNELEKYFADKPKDLEAIKNIAWDRWLYEEGMPIVDNNYDDTYAKETKSLAQRWLEADLSTEFDPAEYNAFITLQKIDFLTKLFLLPGEDPSQYLALEMTKKLANTYDLLTETNAEIVFQFQRLAIRSKWDDIVFNDVKNFMTSVGRMKFCRPLYVLLNKNQESGYRQFAIDTFLANESFYHPIAAQMIRQDLGLPPAK</sequence>
<dbReference type="Proteomes" id="UP000594262">
    <property type="component" value="Unplaced"/>
</dbReference>
<dbReference type="SUPFAM" id="SSF63737">
    <property type="entry name" value="Leukotriene A4 hydrolase N-terminal domain"/>
    <property type="match status" value="1"/>
</dbReference>
<dbReference type="GO" id="GO:0008237">
    <property type="term" value="F:metallopeptidase activity"/>
    <property type="evidence" value="ECO:0007669"/>
    <property type="project" value="UniProtKB-KW"/>
</dbReference>
<dbReference type="InterPro" id="IPR045357">
    <property type="entry name" value="Aminopeptidase_N-like_N"/>
</dbReference>
<evidence type="ECO:0000256" key="11">
    <source>
        <dbReference type="PIRSR" id="PIRSR634015-3"/>
    </source>
</evidence>
<keyword evidence="3" id="KW-0963">Cytoplasm</keyword>
<keyword evidence="7 11" id="KW-0862">Zinc</keyword>
<dbReference type="Pfam" id="PF01433">
    <property type="entry name" value="Peptidase_M1"/>
    <property type="match status" value="1"/>
</dbReference>
<dbReference type="InterPro" id="IPR014782">
    <property type="entry name" value="Peptidase_M1_dom"/>
</dbReference>
<dbReference type="InterPro" id="IPR001930">
    <property type="entry name" value="Peptidase_M1"/>
</dbReference>
<feature type="active site" description="Proton donor" evidence="9">
    <location>
        <position position="404"/>
    </location>
</feature>
<evidence type="ECO:0000256" key="8">
    <source>
        <dbReference type="ARBA" id="ARBA00023049"/>
    </source>
</evidence>
<keyword evidence="5 11" id="KW-0479">Metal-binding</keyword>
<evidence type="ECO:0000256" key="5">
    <source>
        <dbReference type="ARBA" id="ARBA00022723"/>
    </source>
</evidence>
<dbReference type="GO" id="GO:0005829">
    <property type="term" value="C:cytosol"/>
    <property type="evidence" value="ECO:0007669"/>
    <property type="project" value="TreeGrafter"/>
</dbReference>
<dbReference type="FunFam" id="2.60.40.1730:FF:000004">
    <property type="entry name" value="Leukotriene A(4) hydrolase"/>
    <property type="match status" value="1"/>
</dbReference>
<evidence type="ECO:0000256" key="6">
    <source>
        <dbReference type="ARBA" id="ARBA00022801"/>
    </source>
</evidence>
<dbReference type="InterPro" id="IPR049980">
    <property type="entry name" value="LTA4H_cat"/>
</dbReference>
<dbReference type="PANTHER" id="PTHR45726:SF3">
    <property type="entry name" value="LEUKOTRIENE A-4 HYDROLASE"/>
    <property type="match status" value="1"/>
</dbReference>
<protein>
    <recommendedName>
        <fullName evidence="12">Peptidase M1 leukotriene A4 hydrolase/aminopeptidase C-terminal domain-containing protein</fullName>
    </recommendedName>
</protein>
<feature type="binding site" evidence="11">
    <location>
        <position position="308"/>
    </location>
    <ligand>
        <name>Zn(2+)</name>
        <dbReference type="ChEBI" id="CHEBI:29105"/>
        <note>catalytic</note>
    </ligand>
</feature>
<evidence type="ECO:0000313" key="14">
    <source>
        <dbReference type="Proteomes" id="UP000594262"/>
    </source>
</evidence>
<accession>A0A7M5WXI7</accession>
<name>A0A7M5WXI7_9CNID</name>
<dbReference type="GO" id="GO:0006508">
    <property type="term" value="P:proteolysis"/>
    <property type="evidence" value="ECO:0007669"/>
    <property type="project" value="UniProtKB-KW"/>
</dbReference>
<feature type="binding site" evidence="10">
    <location>
        <begin position="593"/>
        <end position="595"/>
    </location>
    <ligand>
        <name>a peptide</name>
        <dbReference type="ChEBI" id="CHEBI:60466"/>
    </ligand>
</feature>
<dbReference type="Gene3D" id="2.60.40.1730">
    <property type="entry name" value="tricorn interacting facor f3 domain"/>
    <property type="match status" value="1"/>
</dbReference>
<organism evidence="13 14">
    <name type="scientific">Clytia hemisphaerica</name>
    <dbReference type="NCBI Taxonomy" id="252671"/>
    <lineage>
        <taxon>Eukaryota</taxon>
        <taxon>Metazoa</taxon>
        <taxon>Cnidaria</taxon>
        <taxon>Hydrozoa</taxon>
        <taxon>Hydroidolina</taxon>
        <taxon>Leptothecata</taxon>
        <taxon>Obeliida</taxon>
        <taxon>Clytiidae</taxon>
        <taxon>Clytia</taxon>
    </lineage>
</organism>
<keyword evidence="8" id="KW-0482">Metalloprotease</keyword>
<evidence type="ECO:0000256" key="9">
    <source>
        <dbReference type="PIRSR" id="PIRSR634015-1"/>
    </source>
</evidence>
<comment type="cofactor">
    <cofactor evidence="11">
        <name>Zn(2+)</name>
        <dbReference type="ChEBI" id="CHEBI:29105"/>
    </cofactor>
    <text evidence="11">Binds 1 zinc ion per subunit.</text>
</comment>
<evidence type="ECO:0000256" key="3">
    <source>
        <dbReference type="ARBA" id="ARBA00022490"/>
    </source>
</evidence>
<comment type="similarity">
    <text evidence="2">Belongs to the peptidase M1 family.</text>
</comment>
<dbReference type="EnsemblMetazoa" id="CLYHEMT014585.2">
    <property type="protein sequence ID" value="CLYHEMP014585.2"/>
    <property type="gene ID" value="CLYHEMG014585"/>
</dbReference>
<dbReference type="InterPro" id="IPR027268">
    <property type="entry name" value="Peptidase_M4/M1_CTD_sf"/>
</dbReference>
<keyword evidence="6" id="KW-0378">Hydrolase</keyword>
<dbReference type="InterPro" id="IPR034015">
    <property type="entry name" value="M1_LTA4H"/>
</dbReference>
<dbReference type="SUPFAM" id="SSF48371">
    <property type="entry name" value="ARM repeat"/>
    <property type="match status" value="1"/>
</dbReference>
<dbReference type="CDD" id="cd09599">
    <property type="entry name" value="M1_LTA4H"/>
    <property type="match status" value="1"/>
</dbReference>
<evidence type="ECO:0000256" key="10">
    <source>
        <dbReference type="PIRSR" id="PIRSR634015-2"/>
    </source>
</evidence>
<dbReference type="RefSeq" id="XP_066935424.1">
    <property type="nucleotide sequence ID" value="XM_067079323.1"/>
</dbReference>
<feature type="domain" description="Peptidase M1 leukotriene A4 hydrolase/aminopeptidase C-terminal" evidence="12">
    <location>
        <begin position="488"/>
        <end position="639"/>
    </location>
</feature>
<dbReference type="InterPro" id="IPR015211">
    <property type="entry name" value="Peptidase_M1_C"/>
</dbReference>
<evidence type="ECO:0000256" key="1">
    <source>
        <dbReference type="ARBA" id="ARBA00004496"/>
    </source>
</evidence>
<feature type="binding site" evidence="10">
    <location>
        <begin position="275"/>
        <end position="280"/>
    </location>
    <ligand>
        <name>a peptide</name>
        <dbReference type="ChEBI" id="CHEBI:60466"/>
    </ligand>
</feature>
<dbReference type="PANTHER" id="PTHR45726">
    <property type="entry name" value="LEUKOTRIENE A-4 HYDROLASE"/>
    <property type="match status" value="1"/>
</dbReference>
<dbReference type="SUPFAM" id="SSF55486">
    <property type="entry name" value="Metalloproteases ('zincins'), catalytic domain"/>
    <property type="match status" value="1"/>
</dbReference>
<dbReference type="Pfam" id="PF09127">
    <property type="entry name" value="Leuk-A4-hydro_C"/>
    <property type="match status" value="1"/>
</dbReference>
<evidence type="ECO:0000256" key="2">
    <source>
        <dbReference type="ARBA" id="ARBA00010136"/>
    </source>
</evidence>
<dbReference type="Gene3D" id="1.10.390.10">
    <property type="entry name" value="Neutral Protease Domain 2"/>
    <property type="match status" value="1"/>
</dbReference>
<feature type="active site" description="Proton acceptor" evidence="9">
    <location>
        <position position="305"/>
    </location>
</feature>
<proteinExistence type="inferred from homology"/>
<dbReference type="GO" id="GO:0008270">
    <property type="term" value="F:zinc ion binding"/>
    <property type="evidence" value="ECO:0007669"/>
    <property type="project" value="InterPro"/>
</dbReference>
<dbReference type="PRINTS" id="PR00756">
    <property type="entry name" value="ALADIPTASE"/>
</dbReference>
<dbReference type="InterPro" id="IPR038502">
    <property type="entry name" value="M1_LTA-4_hydro/amino_C_sf"/>
</dbReference>
<dbReference type="FunFam" id="3.30.2010.30:FF:000001">
    <property type="entry name" value="Leukotriene A(4) hydrolase"/>
    <property type="match status" value="1"/>
</dbReference>
<evidence type="ECO:0000256" key="7">
    <source>
        <dbReference type="ARBA" id="ARBA00022833"/>
    </source>
</evidence>
<dbReference type="AlphaFoldDB" id="A0A7M5WXI7"/>
<feature type="binding site" evidence="11">
    <location>
        <position position="327"/>
    </location>
    <ligand>
        <name>Zn(2+)</name>
        <dbReference type="ChEBI" id="CHEBI:29105"/>
        <note>catalytic</note>
    </ligand>
</feature>
<evidence type="ECO:0000256" key="4">
    <source>
        <dbReference type="ARBA" id="ARBA00022670"/>
    </source>
</evidence>
<keyword evidence="4" id="KW-0645">Protease</keyword>